<reference evidence="1 2" key="1">
    <citation type="submission" date="2021-03" db="EMBL/GenBank/DDBJ databases">
        <title>Complete genome of Polaribacter_sp.SM13.</title>
        <authorList>
            <person name="Jeong S.W."/>
            <person name="Bae J.W."/>
        </authorList>
    </citation>
    <scope>NUCLEOTIDE SEQUENCE [LARGE SCALE GENOMIC DNA]</scope>
    <source>
        <strain evidence="1 2">SM13</strain>
    </source>
</reference>
<dbReference type="AlphaFoldDB" id="A0A975CNQ9"/>
<dbReference type="RefSeq" id="WP_208079327.1">
    <property type="nucleotide sequence ID" value="NZ_CP071869.1"/>
</dbReference>
<evidence type="ECO:0000313" key="2">
    <source>
        <dbReference type="Proteomes" id="UP000663920"/>
    </source>
</evidence>
<dbReference type="EMBL" id="CP071869">
    <property type="protein sequence ID" value="QTE23316.1"/>
    <property type="molecule type" value="Genomic_DNA"/>
</dbReference>
<sequence>MKNDNYLDLFDNKQKAIDHCMWLNFKYRISGIRFGVLHGSENNWVVCEEATAQEMEMEFLDILPKDYSEMTYDDIRHIKMQYDPLRHWEDLTGTFSVMDGELLRFLLHAKIPLEKLIRHELAGRGYDENHRWCGFDRASEIWLKEN</sequence>
<organism evidence="1 2">
    <name type="scientific">Polaribacter cellanae</name>
    <dbReference type="NCBI Taxonomy" id="2818493"/>
    <lineage>
        <taxon>Bacteria</taxon>
        <taxon>Pseudomonadati</taxon>
        <taxon>Bacteroidota</taxon>
        <taxon>Flavobacteriia</taxon>
        <taxon>Flavobacteriales</taxon>
        <taxon>Flavobacteriaceae</taxon>
    </lineage>
</organism>
<protein>
    <submittedName>
        <fullName evidence="1">Uncharacterized protein</fullName>
    </submittedName>
</protein>
<gene>
    <name evidence="1" type="ORF">J3359_03290</name>
</gene>
<dbReference type="Proteomes" id="UP000663920">
    <property type="component" value="Chromosome"/>
</dbReference>
<accession>A0A975CNQ9</accession>
<name>A0A975CNQ9_9FLAO</name>
<dbReference type="KEGG" id="pcea:J3359_03290"/>
<evidence type="ECO:0000313" key="1">
    <source>
        <dbReference type="EMBL" id="QTE23316.1"/>
    </source>
</evidence>
<keyword evidence="2" id="KW-1185">Reference proteome</keyword>
<proteinExistence type="predicted"/>